<feature type="region of interest" description="Disordered" evidence="1">
    <location>
        <begin position="259"/>
        <end position="294"/>
    </location>
</feature>
<dbReference type="InterPro" id="IPR027417">
    <property type="entry name" value="P-loop_NTPase"/>
</dbReference>
<reference evidence="2 3" key="1">
    <citation type="submission" date="2016-09" db="EMBL/GenBank/DDBJ databases">
        <title>The draft genome of Dichanthelium oligosanthes: A C3 panicoid grass species.</title>
        <authorList>
            <person name="Studer A.J."/>
            <person name="Schnable J.C."/>
            <person name="Brutnell T.P."/>
        </authorList>
    </citation>
    <scope>NUCLEOTIDE SEQUENCE [LARGE SCALE GENOMIC DNA]</scope>
    <source>
        <strain evidence="3">cv. Kellogg 1175</strain>
        <tissue evidence="2">Leaf</tissue>
    </source>
</reference>
<evidence type="ECO:0000256" key="1">
    <source>
        <dbReference type="SAM" id="MobiDB-lite"/>
    </source>
</evidence>
<keyword evidence="3" id="KW-1185">Reference proteome</keyword>
<protein>
    <recommendedName>
        <fullName evidence="4">NB-ARC domain-containing protein</fullName>
    </recommendedName>
</protein>
<dbReference type="PANTHER" id="PTHR33377:SF23">
    <property type="entry name" value="NB-ARC DOMAIN-CONTAINING PROTEIN"/>
    <property type="match status" value="1"/>
</dbReference>
<evidence type="ECO:0000313" key="3">
    <source>
        <dbReference type="Proteomes" id="UP000095767"/>
    </source>
</evidence>
<dbReference type="Proteomes" id="UP000095767">
    <property type="component" value="Unassembled WGS sequence"/>
</dbReference>
<dbReference type="OrthoDB" id="692486at2759"/>
<dbReference type="Gene3D" id="3.40.50.300">
    <property type="entry name" value="P-loop containing nucleotide triphosphate hydrolases"/>
    <property type="match status" value="1"/>
</dbReference>
<feature type="compositionally biased region" description="Polar residues" evidence="1">
    <location>
        <begin position="278"/>
        <end position="294"/>
    </location>
</feature>
<gene>
    <name evidence="2" type="ORF">BAE44_0024595</name>
</gene>
<dbReference type="AlphaFoldDB" id="A0A1E5UNF2"/>
<sequence length="294" mass="33825">MYQGYYILDTFRYQSHDEEDAKDQVVSHSFSLSKVNSLKGICSSKRKTHILEQLQEAYDSLSTMVLDVEGLVVFLTSYPRLYRQPYSMHIHLGNCMFGRQMEAELVLNFLFHTPPNGPEALSVLPIVGPGRVGKSTLVAHVCKDERVRNYFSEILFLSDHDFRDEKLTYLREACAKKYQNCALNKDGRMLIVVEVAVDFNDGEWKMLYSIFIQCMTSDSRIIITSRSRAVTLKSLSYEAYRYFLKTLTFGSMDPIMKDRNVQPQGVNGSPPRHCPKYYSSNRQDDTSQLVTRSP</sequence>
<organism evidence="2 3">
    <name type="scientific">Dichanthelium oligosanthes</name>
    <dbReference type="NCBI Taxonomy" id="888268"/>
    <lineage>
        <taxon>Eukaryota</taxon>
        <taxon>Viridiplantae</taxon>
        <taxon>Streptophyta</taxon>
        <taxon>Embryophyta</taxon>
        <taxon>Tracheophyta</taxon>
        <taxon>Spermatophyta</taxon>
        <taxon>Magnoliopsida</taxon>
        <taxon>Liliopsida</taxon>
        <taxon>Poales</taxon>
        <taxon>Poaceae</taxon>
        <taxon>PACMAD clade</taxon>
        <taxon>Panicoideae</taxon>
        <taxon>Panicodae</taxon>
        <taxon>Paniceae</taxon>
        <taxon>Dichantheliinae</taxon>
        <taxon>Dichanthelium</taxon>
    </lineage>
</organism>
<evidence type="ECO:0000313" key="2">
    <source>
        <dbReference type="EMBL" id="OEL14386.1"/>
    </source>
</evidence>
<dbReference type="PANTHER" id="PTHR33377">
    <property type="entry name" value="OS10G0134700 PROTEIN-RELATED"/>
    <property type="match status" value="1"/>
</dbReference>
<accession>A0A1E5UNF2</accession>
<dbReference type="EMBL" id="LWDX02070234">
    <property type="protein sequence ID" value="OEL14386.1"/>
    <property type="molecule type" value="Genomic_DNA"/>
</dbReference>
<evidence type="ECO:0008006" key="4">
    <source>
        <dbReference type="Google" id="ProtNLM"/>
    </source>
</evidence>
<dbReference type="SUPFAM" id="SSF52540">
    <property type="entry name" value="P-loop containing nucleoside triphosphate hydrolases"/>
    <property type="match status" value="1"/>
</dbReference>
<comment type="caution">
    <text evidence="2">The sequence shown here is derived from an EMBL/GenBank/DDBJ whole genome shotgun (WGS) entry which is preliminary data.</text>
</comment>
<name>A0A1E5UNF2_9POAL</name>
<proteinExistence type="predicted"/>